<keyword evidence="2 6" id="KW-0812">Transmembrane</keyword>
<evidence type="ECO:0000256" key="2">
    <source>
        <dbReference type="ARBA" id="ARBA00022692"/>
    </source>
</evidence>
<evidence type="ECO:0000256" key="6">
    <source>
        <dbReference type="SAM" id="Phobius"/>
    </source>
</evidence>
<dbReference type="Pfam" id="PF05105">
    <property type="entry name" value="Phage_holin_4_1"/>
    <property type="match status" value="1"/>
</dbReference>
<protein>
    <recommendedName>
        <fullName evidence="8">Holin</fullName>
    </recommendedName>
</protein>
<gene>
    <name evidence="7" type="ORF">BBD42_30825</name>
</gene>
<keyword evidence="3 6" id="KW-1133">Transmembrane helix</keyword>
<dbReference type="GO" id="GO:0016020">
    <property type="term" value="C:membrane"/>
    <property type="evidence" value="ECO:0007669"/>
    <property type="project" value="UniProtKB-SubCell"/>
</dbReference>
<name>A0A1B2DRR4_9BACL</name>
<feature type="transmembrane region" description="Helical" evidence="6">
    <location>
        <begin position="40"/>
        <end position="58"/>
    </location>
</feature>
<keyword evidence="4 6" id="KW-0472">Membrane</keyword>
<evidence type="ECO:0000256" key="3">
    <source>
        <dbReference type="ARBA" id="ARBA00022989"/>
    </source>
</evidence>
<dbReference type="EMBL" id="CP016808">
    <property type="protein sequence ID" value="ANY70402.1"/>
    <property type="molecule type" value="Genomic_DNA"/>
</dbReference>
<proteinExistence type="inferred from homology"/>
<reference evidence="7" key="1">
    <citation type="submission" date="2016-08" db="EMBL/GenBank/DDBJ databases">
        <title>Complete Genome Seqeunce of Paenibacillus sp. BIHB 4019 from tea rhizoplane.</title>
        <authorList>
            <person name="Thakur R."/>
            <person name="Swarnkar M.K."/>
            <person name="Gulati A."/>
        </authorList>
    </citation>
    <scope>NUCLEOTIDE SEQUENCE [LARGE SCALE GENOMIC DNA]</scope>
    <source>
        <strain evidence="7">BIHB4019</strain>
    </source>
</reference>
<organism evidence="7">
    <name type="scientific">Paenibacillus sp. BIHB 4019</name>
    <dbReference type="NCBI Taxonomy" id="1870819"/>
    <lineage>
        <taxon>Bacteria</taxon>
        <taxon>Bacillati</taxon>
        <taxon>Bacillota</taxon>
        <taxon>Bacilli</taxon>
        <taxon>Bacillales</taxon>
        <taxon>Paenibacillaceae</taxon>
        <taxon>Paenibacillus</taxon>
    </lineage>
</organism>
<evidence type="ECO:0000256" key="1">
    <source>
        <dbReference type="ARBA" id="ARBA00004141"/>
    </source>
</evidence>
<dbReference type="RefSeq" id="WP_099521313.1">
    <property type="nucleotide sequence ID" value="NZ_CP016808.1"/>
</dbReference>
<evidence type="ECO:0000313" key="7">
    <source>
        <dbReference type="EMBL" id="ANY70402.1"/>
    </source>
</evidence>
<dbReference type="InterPro" id="IPR006480">
    <property type="entry name" value="Phage_holin_4_1"/>
</dbReference>
<accession>A0A1B2DRR4</accession>
<comment type="similarity">
    <text evidence="5">Belongs to the bacteriophage holin family. Cp-1 holin subfamily.</text>
</comment>
<comment type="subcellular location">
    <subcellularLocation>
        <location evidence="1">Membrane</location>
        <topology evidence="1">Multi-pass membrane protein</topology>
    </subcellularLocation>
</comment>
<evidence type="ECO:0000256" key="5">
    <source>
        <dbReference type="ARBA" id="ARBA00023600"/>
    </source>
</evidence>
<evidence type="ECO:0000256" key="4">
    <source>
        <dbReference type="ARBA" id="ARBA00023136"/>
    </source>
</evidence>
<evidence type="ECO:0008006" key="8">
    <source>
        <dbReference type="Google" id="ProtNLM"/>
    </source>
</evidence>
<dbReference type="AlphaFoldDB" id="A0A1B2DRR4"/>
<feature type="transmembrane region" description="Helical" evidence="6">
    <location>
        <begin position="15"/>
        <end position="33"/>
    </location>
</feature>
<feature type="transmembrane region" description="Helical" evidence="6">
    <location>
        <begin position="78"/>
        <end position="104"/>
    </location>
</feature>
<sequence length="162" mass="17796">MYRQLFAVDITPGKTMAAAVGAFLAPWIGVFYGPDRLVPILLLVVVIVLDWITGIAASHKDGTFSSEYGLREGAPRTIFLFALPVLANLFDMLLSMPGLFFYAITIGLIYHTWQSLTANAYRAGWGKWIPEPVMKMISSELKAKIDRASQRGANTEGGVLND</sequence>